<sequence length="146" mass="16110">MAQQQQFNASDALSVEHLSCEAIAALVDGELSRRAEHRAKVHLVHCQSCRDEVQQQRQAAERLRGECLSDSCGVRASESLIERLTKIPENCGNGESSGASQRVPAPSGHNGRRGAHRFGVDGRRKPETLIDGVELLIRRMQRKTKS</sequence>
<evidence type="ECO:0000256" key="2">
    <source>
        <dbReference type="ARBA" id="ARBA00023163"/>
    </source>
</evidence>
<evidence type="ECO:0000256" key="3">
    <source>
        <dbReference type="SAM" id="MobiDB-lite"/>
    </source>
</evidence>
<dbReference type="OrthoDB" id="4425192at2"/>
<protein>
    <submittedName>
        <fullName evidence="4">Anti-sigma-E factor RseA</fullName>
    </submittedName>
</protein>
<proteinExistence type="predicted"/>
<feature type="region of interest" description="Disordered" evidence="3">
    <location>
        <begin position="88"/>
        <end position="124"/>
    </location>
</feature>
<gene>
    <name evidence="4" type="primary">rseA</name>
    <name evidence="4" type="ORF">CUROG_06950</name>
</gene>
<dbReference type="EMBL" id="CP045032">
    <property type="protein sequence ID" value="QFQ02745.1"/>
    <property type="molecule type" value="Genomic_DNA"/>
</dbReference>
<reference evidence="5" key="1">
    <citation type="submission" date="2019-10" db="EMBL/GenBank/DDBJ databases">
        <title>Complete genome sequence of Corynebacterium urogenitalis DSM 108747, isolated from the genital tract of a cow.</title>
        <authorList>
            <person name="Ruckert C."/>
            <person name="Ballas P."/>
            <person name="Wagener K."/>
            <person name="Drillich M."/>
            <person name="Kaempfer P."/>
            <person name="Busse H.-J."/>
            <person name="Ehling-Schulz M."/>
        </authorList>
    </citation>
    <scope>NUCLEOTIDE SEQUENCE [LARGE SCALE GENOMIC DNA]</scope>
    <source>
        <strain evidence="5">LMM 1652</strain>
    </source>
</reference>
<dbReference type="RefSeq" id="WP_151903072.1">
    <property type="nucleotide sequence ID" value="NZ_CP045032.1"/>
</dbReference>
<accession>A0A5J6ZAT3</accession>
<name>A0A5J6ZAT3_9CORY</name>
<evidence type="ECO:0000313" key="4">
    <source>
        <dbReference type="EMBL" id="QFQ02745.1"/>
    </source>
</evidence>
<dbReference type="AlphaFoldDB" id="A0A5J6ZAT3"/>
<evidence type="ECO:0000256" key="1">
    <source>
        <dbReference type="ARBA" id="ARBA00023015"/>
    </source>
</evidence>
<organism evidence="4 5">
    <name type="scientific">Corynebacterium urogenitale</name>
    <dbReference type="NCBI Taxonomy" id="2487892"/>
    <lineage>
        <taxon>Bacteria</taxon>
        <taxon>Bacillati</taxon>
        <taxon>Actinomycetota</taxon>
        <taxon>Actinomycetes</taxon>
        <taxon>Mycobacteriales</taxon>
        <taxon>Corynebacteriaceae</taxon>
        <taxon>Corynebacterium</taxon>
    </lineage>
</organism>
<keyword evidence="2" id="KW-0804">Transcription</keyword>
<keyword evidence="1" id="KW-0805">Transcription regulation</keyword>
<evidence type="ECO:0000313" key="5">
    <source>
        <dbReference type="Proteomes" id="UP000326711"/>
    </source>
</evidence>
<keyword evidence="5" id="KW-1185">Reference proteome</keyword>
<dbReference type="KEGG" id="cuo:CUROG_06950"/>
<dbReference type="Gene3D" id="1.10.10.1320">
    <property type="entry name" value="Anti-sigma factor, zinc-finger domain"/>
    <property type="match status" value="1"/>
</dbReference>
<dbReference type="Proteomes" id="UP000326711">
    <property type="component" value="Chromosome"/>
</dbReference>
<dbReference type="InterPro" id="IPR041916">
    <property type="entry name" value="Anti_sigma_zinc_sf"/>
</dbReference>